<dbReference type="RefSeq" id="WP_124798066.1">
    <property type="nucleotide sequence ID" value="NZ_CP034170.1"/>
</dbReference>
<dbReference type="Proteomes" id="UP000268084">
    <property type="component" value="Chromosome"/>
</dbReference>
<dbReference type="AlphaFoldDB" id="A0A3G8ZUH6"/>
<feature type="compositionally biased region" description="Low complexity" evidence="1">
    <location>
        <begin position="58"/>
        <end position="110"/>
    </location>
</feature>
<reference evidence="2 3" key="1">
    <citation type="submission" date="2018-11" db="EMBL/GenBank/DDBJ databases">
        <authorList>
            <person name="Da X."/>
        </authorList>
    </citation>
    <scope>NUCLEOTIDE SEQUENCE [LARGE SCALE GENOMIC DNA]</scope>
    <source>
        <strain evidence="2 3">S14-144</strain>
    </source>
</reference>
<gene>
    <name evidence="2" type="ORF">EH165_03605</name>
</gene>
<keyword evidence="3" id="KW-1185">Reference proteome</keyword>
<evidence type="ECO:0000256" key="1">
    <source>
        <dbReference type="SAM" id="MobiDB-lite"/>
    </source>
</evidence>
<evidence type="ECO:0000313" key="2">
    <source>
        <dbReference type="EMBL" id="AZI57381.1"/>
    </source>
</evidence>
<feature type="region of interest" description="Disordered" evidence="1">
    <location>
        <begin position="52"/>
        <end position="133"/>
    </location>
</feature>
<evidence type="ECO:0000313" key="3">
    <source>
        <dbReference type="Proteomes" id="UP000268084"/>
    </source>
</evidence>
<sequence>MSQAKFSPNFGQRTYRGLTSTRFAQRWWVAMGALGLLIVSACASEVGGTAIAEPGAVPTSKTISSPTSATPSKSSSSSGSTSATAGTTQTTTSNSPTSEPTTESSDPQSSASDDGSGLPPEGSEGQTPPGAVLKLTDPATLRIEYFDTGIFTFTGFSIVQGTAEDWVKYGVDPATTVGLLPWVVRVTVKQEAGPLTFQYSSVESDIRIITDQGRELNYSTAYGSDDCKGDYYTDAYVLGDSYTTCTIYEGDDRAKVVKLEWNGSYDGPYYDNPVTWTVA</sequence>
<name>A0A3G8ZUH6_9ACTN</name>
<proteinExistence type="predicted"/>
<dbReference type="OrthoDB" id="4229445at2"/>
<protein>
    <submittedName>
        <fullName evidence="2">Uncharacterized protein</fullName>
    </submittedName>
</protein>
<accession>A0A3G8ZUH6</accession>
<reference evidence="2 3" key="2">
    <citation type="submission" date="2018-12" db="EMBL/GenBank/DDBJ databases">
        <title>Nakamurella antarcticus sp. nov., isolated from Antarctica South Shetland Islands soil.</title>
        <authorList>
            <person name="Peng F."/>
        </authorList>
    </citation>
    <scope>NUCLEOTIDE SEQUENCE [LARGE SCALE GENOMIC DNA]</scope>
    <source>
        <strain evidence="2 3">S14-144</strain>
    </source>
</reference>
<dbReference type="KEGG" id="nak:EH165_03605"/>
<organism evidence="2 3">
    <name type="scientific">Nakamurella antarctica</name>
    <dbReference type="NCBI Taxonomy" id="1902245"/>
    <lineage>
        <taxon>Bacteria</taxon>
        <taxon>Bacillati</taxon>
        <taxon>Actinomycetota</taxon>
        <taxon>Actinomycetes</taxon>
        <taxon>Nakamurellales</taxon>
        <taxon>Nakamurellaceae</taxon>
        <taxon>Nakamurella</taxon>
    </lineage>
</organism>
<dbReference type="EMBL" id="CP034170">
    <property type="protein sequence ID" value="AZI57381.1"/>
    <property type="molecule type" value="Genomic_DNA"/>
</dbReference>